<feature type="chain" id="PRO_5008355030" evidence="1">
    <location>
        <begin position="23"/>
        <end position="201"/>
    </location>
</feature>
<dbReference type="InterPro" id="IPR022376">
    <property type="entry name" value="PQQ_CXXCW"/>
</dbReference>
<protein>
    <submittedName>
        <fullName evidence="3">Rhodanese-like protein</fullName>
    </submittedName>
</protein>
<dbReference type="Pfam" id="PF00581">
    <property type="entry name" value="Rhodanese"/>
    <property type="match status" value="1"/>
</dbReference>
<sequence length="201" mass="21628">MRGRAIIAGAVATLALISAASAGEPQPPSAGPALFDAQGYRTSRYRNPIKADPAPAAVIELAAALALEPGKEALFMDVMPVEGGVRDPVTGVWTLSREHLTIPGALWYPETGRAPVDETLWQALEAKVAEVRRQAPRLPVVLFCRSDCWMSWNAARRLAERGHDNIHWLAEGTDGWHAAGRGLVAATPVAIPATRQQERND</sequence>
<feature type="domain" description="Rhodanese" evidence="2">
    <location>
        <begin position="122"/>
        <end position="185"/>
    </location>
</feature>
<evidence type="ECO:0000256" key="1">
    <source>
        <dbReference type="SAM" id="SignalP"/>
    </source>
</evidence>
<dbReference type="NCBIfam" id="TIGR03865">
    <property type="entry name" value="PQQ_CXXCW"/>
    <property type="match status" value="1"/>
</dbReference>
<dbReference type="InterPro" id="IPR001763">
    <property type="entry name" value="Rhodanese-like_dom"/>
</dbReference>
<dbReference type="PATRIC" id="fig|1300349.4.peg.1495"/>
<name>A0A1A7BF25_9SPHN</name>
<gene>
    <name evidence="3" type="ORF">I603_1497</name>
</gene>
<reference evidence="3 4" key="1">
    <citation type="submission" date="2016-06" db="EMBL/GenBank/DDBJ databases">
        <title>Genome sequence of Porphyrobacter dokdonensis DSW-74.</title>
        <authorList>
            <person name="Kim J.F."/>
            <person name="Song J.Y."/>
        </authorList>
    </citation>
    <scope>NUCLEOTIDE SEQUENCE [LARGE SCALE GENOMIC DNA]</scope>
    <source>
        <strain evidence="3 4">DSW-74</strain>
    </source>
</reference>
<evidence type="ECO:0000259" key="2">
    <source>
        <dbReference type="PROSITE" id="PS50206"/>
    </source>
</evidence>
<dbReference type="RefSeq" id="WP_068863640.1">
    <property type="nucleotide sequence ID" value="NZ_LZYB01000003.1"/>
</dbReference>
<dbReference type="Gene3D" id="3.40.250.10">
    <property type="entry name" value="Rhodanese-like domain"/>
    <property type="match status" value="1"/>
</dbReference>
<dbReference type="EMBL" id="LZYB01000003">
    <property type="protein sequence ID" value="OBV11089.1"/>
    <property type="molecule type" value="Genomic_DNA"/>
</dbReference>
<organism evidence="3 4">
    <name type="scientific">Erythrobacter dokdonensis DSW-74</name>
    <dbReference type="NCBI Taxonomy" id="1300349"/>
    <lineage>
        <taxon>Bacteria</taxon>
        <taxon>Pseudomonadati</taxon>
        <taxon>Pseudomonadota</taxon>
        <taxon>Alphaproteobacteria</taxon>
        <taxon>Sphingomonadales</taxon>
        <taxon>Erythrobacteraceae</taxon>
        <taxon>Erythrobacter/Porphyrobacter group</taxon>
        <taxon>Erythrobacter</taxon>
    </lineage>
</organism>
<dbReference type="AlphaFoldDB" id="A0A1A7BF25"/>
<comment type="caution">
    <text evidence="3">The sequence shown here is derived from an EMBL/GenBank/DDBJ whole genome shotgun (WGS) entry which is preliminary data.</text>
</comment>
<dbReference type="Proteomes" id="UP000092484">
    <property type="component" value="Unassembled WGS sequence"/>
</dbReference>
<evidence type="ECO:0000313" key="3">
    <source>
        <dbReference type="EMBL" id="OBV11089.1"/>
    </source>
</evidence>
<dbReference type="PROSITE" id="PS50206">
    <property type="entry name" value="RHODANESE_3"/>
    <property type="match status" value="1"/>
</dbReference>
<dbReference type="SUPFAM" id="SSF52821">
    <property type="entry name" value="Rhodanese/Cell cycle control phosphatase"/>
    <property type="match status" value="1"/>
</dbReference>
<keyword evidence="4" id="KW-1185">Reference proteome</keyword>
<dbReference type="InterPro" id="IPR036873">
    <property type="entry name" value="Rhodanese-like_dom_sf"/>
</dbReference>
<dbReference type="STRING" id="1300349.I603_1497"/>
<keyword evidence="1" id="KW-0732">Signal</keyword>
<proteinExistence type="predicted"/>
<feature type="signal peptide" evidence="1">
    <location>
        <begin position="1"/>
        <end position="22"/>
    </location>
</feature>
<accession>A0A1A7BF25</accession>
<evidence type="ECO:0000313" key="4">
    <source>
        <dbReference type="Proteomes" id="UP000092484"/>
    </source>
</evidence>